<organism evidence="1 2">
    <name type="scientific">Portunus trituberculatus</name>
    <name type="common">Swimming crab</name>
    <name type="synonym">Neptunus trituberculatus</name>
    <dbReference type="NCBI Taxonomy" id="210409"/>
    <lineage>
        <taxon>Eukaryota</taxon>
        <taxon>Metazoa</taxon>
        <taxon>Ecdysozoa</taxon>
        <taxon>Arthropoda</taxon>
        <taxon>Crustacea</taxon>
        <taxon>Multicrustacea</taxon>
        <taxon>Malacostraca</taxon>
        <taxon>Eumalacostraca</taxon>
        <taxon>Eucarida</taxon>
        <taxon>Decapoda</taxon>
        <taxon>Pleocyemata</taxon>
        <taxon>Brachyura</taxon>
        <taxon>Eubrachyura</taxon>
        <taxon>Portunoidea</taxon>
        <taxon>Portunidae</taxon>
        <taxon>Portuninae</taxon>
        <taxon>Portunus</taxon>
    </lineage>
</organism>
<protein>
    <submittedName>
        <fullName evidence="1">Uncharacterized protein</fullName>
    </submittedName>
</protein>
<accession>A0A5B7K1M8</accession>
<comment type="caution">
    <text evidence="1">The sequence shown here is derived from an EMBL/GenBank/DDBJ whole genome shotgun (WGS) entry which is preliminary data.</text>
</comment>
<name>A0A5B7K1M8_PORTR</name>
<evidence type="ECO:0000313" key="1">
    <source>
        <dbReference type="EMBL" id="MPD04252.1"/>
    </source>
</evidence>
<sequence length="8" mass="1029">MMKLHEKL</sequence>
<reference evidence="1 2" key="1">
    <citation type="submission" date="2019-05" db="EMBL/GenBank/DDBJ databases">
        <title>Another draft genome of Portunus trituberculatus and its Hox gene families provides insights of decapod evolution.</title>
        <authorList>
            <person name="Jeong J.-H."/>
            <person name="Song I."/>
            <person name="Kim S."/>
            <person name="Choi T."/>
            <person name="Kim D."/>
            <person name="Ryu S."/>
            <person name="Kim W."/>
        </authorList>
    </citation>
    <scope>NUCLEOTIDE SEQUENCE [LARGE SCALE GENOMIC DNA]</scope>
    <source>
        <tissue evidence="1">Muscle</tissue>
    </source>
</reference>
<proteinExistence type="predicted"/>
<gene>
    <name evidence="1" type="ORF">E2C01_099930</name>
</gene>
<dbReference type="EMBL" id="VSRR010140152">
    <property type="protein sequence ID" value="MPD04252.1"/>
    <property type="molecule type" value="Genomic_DNA"/>
</dbReference>
<keyword evidence="2" id="KW-1185">Reference proteome</keyword>
<dbReference type="Proteomes" id="UP000324222">
    <property type="component" value="Unassembled WGS sequence"/>
</dbReference>
<evidence type="ECO:0000313" key="2">
    <source>
        <dbReference type="Proteomes" id="UP000324222"/>
    </source>
</evidence>